<dbReference type="AlphaFoldDB" id="A0A0E0EAH2"/>
<keyword evidence="3" id="KW-1185">Reference proteome</keyword>
<protein>
    <submittedName>
        <fullName evidence="2">Uncharacterized protein</fullName>
    </submittedName>
</protein>
<evidence type="ECO:0000313" key="2">
    <source>
        <dbReference type="EnsemblPlants" id="OMERI07G09530.1"/>
    </source>
</evidence>
<evidence type="ECO:0000256" key="1">
    <source>
        <dbReference type="SAM" id="MobiDB-lite"/>
    </source>
</evidence>
<organism evidence="2">
    <name type="scientific">Oryza meridionalis</name>
    <dbReference type="NCBI Taxonomy" id="40149"/>
    <lineage>
        <taxon>Eukaryota</taxon>
        <taxon>Viridiplantae</taxon>
        <taxon>Streptophyta</taxon>
        <taxon>Embryophyta</taxon>
        <taxon>Tracheophyta</taxon>
        <taxon>Spermatophyta</taxon>
        <taxon>Magnoliopsida</taxon>
        <taxon>Liliopsida</taxon>
        <taxon>Poales</taxon>
        <taxon>Poaceae</taxon>
        <taxon>BOP clade</taxon>
        <taxon>Oryzoideae</taxon>
        <taxon>Oryzeae</taxon>
        <taxon>Oryzinae</taxon>
        <taxon>Oryza</taxon>
    </lineage>
</organism>
<feature type="region of interest" description="Disordered" evidence="1">
    <location>
        <begin position="1"/>
        <end position="42"/>
    </location>
</feature>
<dbReference type="HOGENOM" id="CLU_2417005_0_0_1"/>
<proteinExistence type="predicted"/>
<accession>A0A0E0EAH2</accession>
<dbReference type="EnsemblPlants" id="OMERI07G09530.1">
    <property type="protein sequence ID" value="OMERI07G09530.1"/>
    <property type="gene ID" value="OMERI07G09530"/>
</dbReference>
<evidence type="ECO:0000313" key="3">
    <source>
        <dbReference type="Proteomes" id="UP000008021"/>
    </source>
</evidence>
<reference evidence="2" key="2">
    <citation type="submission" date="2018-05" db="EMBL/GenBank/DDBJ databases">
        <title>OmerRS3 (Oryza meridionalis Reference Sequence Version 3).</title>
        <authorList>
            <person name="Zhang J."/>
            <person name="Kudrna D."/>
            <person name="Lee S."/>
            <person name="Talag J."/>
            <person name="Welchert J."/>
            <person name="Wing R.A."/>
        </authorList>
    </citation>
    <scope>NUCLEOTIDE SEQUENCE [LARGE SCALE GENOMIC DNA]</scope>
    <source>
        <strain evidence="2">cv. OR44</strain>
    </source>
</reference>
<reference evidence="2" key="1">
    <citation type="submission" date="2015-04" db="UniProtKB">
        <authorList>
            <consortium name="EnsemblPlants"/>
        </authorList>
    </citation>
    <scope>IDENTIFICATION</scope>
</reference>
<name>A0A0E0EAH2_9ORYZ</name>
<dbReference type="Gramene" id="OMERI07G09530.1">
    <property type="protein sequence ID" value="OMERI07G09530.1"/>
    <property type="gene ID" value="OMERI07G09530"/>
</dbReference>
<dbReference type="Proteomes" id="UP000008021">
    <property type="component" value="Chromosome 7"/>
</dbReference>
<sequence>MTGSGPPKSGSIASAPKLATTAGIGASNSNRRPMRHEASMVGGREAGEACVGDDKAVTACNRGRMTRVTAGRPARLVAATTTGVHRVDDKRL</sequence>